<accession>A0A0C3P1G5</accession>
<dbReference type="InParanoid" id="A0A0C3P1G5"/>
<dbReference type="SUPFAM" id="SSF51735">
    <property type="entry name" value="NAD(P)-binding Rossmann-fold domains"/>
    <property type="match status" value="1"/>
</dbReference>
<reference evidence="3 4" key="1">
    <citation type="submission" date="2014-04" db="EMBL/GenBank/DDBJ databases">
        <authorList>
            <consortium name="DOE Joint Genome Institute"/>
            <person name="Kuo A."/>
            <person name="Kohler A."/>
            <person name="Costa M.D."/>
            <person name="Nagy L.G."/>
            <person name="Floudas D."/>
            <person name="Copeland A."/>
            <person name="Barry K.W."/>
            <person name="Cichocki N."/>
            <person name="Veneault-Fourrey C."/>
            <person name="LaButti K."/>
            <person name="Lindquist E.A."/>
            <person name="Lipzen A."/>
            <person name="Lundell T."/>
            <person name="Morin E."/>
            <person name="Murat C."/>
            <person name="Sun H."/>
            <person name="Tunlid A."/>
            <person name="Henrissat B."/>
            <person name="Grigoriev I.V."/>
            <person name="Hibbett D.S."/>
            <person name="Martin F."/>
            <person name="Nordberg H.P."/>
            <person name="Cantor M.N."/>
            <person name="Hua S.X."/>
        </authorList>
    </citation>
    <scope>NUCLEOTIDE SEQUENCE [LARGE SCALE GENOMIC DNA]</scope>
    <source>
        <strain evidence="3 4">Marx 270</strain>
    </source>
</reference>
<dbReference type="Gene3D" id="3.40.50.720">
    <property type="entry name" value="NAD(P)-binding Rossmann-like Domain"/>
    <property type="match status" value="1"/>
</dbReference>
<dbReference type="Pfam" id="PF03446">
    <property type="entry name" value="NAD_binding_2"/>
    <property type="match status" value="1"/>
</dbReference>
<gene>
    <name evidence="3" type="ORF">M404DRAFT_24067</name>
</gene>
<dbReference type="InterPro" id="IPR013328">
    <property type="entry name" value="6PGD_dom2"/>
</dbReference>
<evidence type="ECO:0000256" key="1">
    <source>
        <dbReference type="ARBA" id="ARBA00007598"/>
    </source>
</evidence>
<name>A0A0C3P1G5_PISTI</name>
<dbReference type="GO" id="GO:0050661">
    <property type="term" value="F:NADP binding"/>
    <property type="evidence" value="ECO:0007669"/>
    <property type="project" value="InterPro"/>
</dbReference>
<protein>
    <recommendedName>
        <fullName evidence="2">6-phosphogluconate dehydrogenase NADP-binding domain-containing protein</fullName>
    </recommendedName>
</protein>
<dbReference type="HOGENOM" id="CLU_035117_5_2_1"/>
<evidence type="ECO:0000259" key="2">
    <source>
        <dbReference type="Pfam" id="PF03446"/>
    </source>
</evidence>
<proteinExistence type="inferred from homology"/>
<evidence type="ECO:0000313" key="4">
    <source>
        <dbReference type="Proteomes" id="UP000054217"/>
    </source>
</evidence>
<dbReference type="InterPro" id="IPR006115">
    <property type="entry name" value="6PGDH_NADP-bd"/>
</dbReference>
<dbReference type="EMBL" id="KN831961">
    <property type="protein sequence ID" value="KIO06910.1"/>
    <property type="molecule type" value="Genomic_DNA"/>
</dbReference>
<evidence type="ECO:0000313" key="3">
    <source>
        <dbReference type="EMBL" id="KIO06910.1"/>
    </source>
</evidence>
<keyword evidence="4" id="KW-1185">Reference proteome</keyword>
<dbReference type="Proteomes" id="UP000054217">
    <property type="component" value="Unassembled WGS sequence"/>
</dbReference>
<sequence>MQPSNDQPAHPSLLDSSCPLKVGWYGLGAMGYFMARNIATSGRAASPILVCNRTVAKAERLVDEIGTSNAIVASSSAQLLTDCDVIFTNLATDEVVQRVYNDFAKTLSQSLPTSPKIFVDTSTIRPSLAVEIDKLFSGFSCCHFVAAPVFGPPAAAGAGQLTIIMSGDYNCKRKAAHLLIPVGKKIIDLGGNIERAPMLKLICNGMLMSANDLLAEALTLGEKSGIGAQAVYSLVKEIMPAPSLIIYGDRMLNERFDGTGGCAIDLGVSVLDHVRHLAAELNCPMPTIDITQQSLITARSIHERQKRTGNSRWDILDCSALIASHRVSAGLNPFDCDDHRVIRED</sequence>
<dbReference type="InterPro" id="IPR008927">
    <property type="entry name" value="6-PGluconate_DH-like_C_sf"/>
</dbReference>
<feature type="domain" description="6-phosphogluconate dehydrogenase NADP-binding" evidence="2">
    <location>
        <begin position="21"/>
        <end position="187"/>
    </location>
</feature>
<comment type="similarity">
    <text evidence="1">Belongs to the HIBADH-related family. NP60 subfamily.</text>
</comment>
<dbReference type="Gene3D" id="1.10.1040.10">
    <property type="entry name" value="N-(1-d-carboxylethyl)-l-norvaline Dehydrogenase, domain 2"/>
    <property type="match status" value="1"/>
</dbReference>
<dbReference type="AlphaFoldDB" id="A0A0C3P1G5"/>
<dbReference type="InterPro" id="IPR051265">
    <property type="entry name" value="HIBADH-related_NP60_sf"/>
</dbReference>
<dbReference type="PANTHER" id="PTHR43580:SF8">
    <property type="entry name" value="6-PHOSPHOGLUCONATE DEHYDROGENASE NADP-BINDING DOMAIN-CONTAINING PROTEIN-RELATED"/>
    <property type="match status" value="1"/>
</dbReference>
<organism evidence="3 4">
    <name type="scientific">Pisolithus tinctorius Marx 270</name>
    <dbReference type="NCBI Taxonomy" id="870435"/>
    <lineage>
        <taxon>Eukaryota</taxon>
        <taxon>Fungi</taxon>
        <taxon>Dikarya</taxon>
        <taxon>Basidiomycota</taxon>
        <taxon>Agaricomycotina</taxon>
        <taxon>Agaricomycetes</taxon>
        <taxon>Agaricomycetidae</taxon>
        <taxon>Boletales</taxon>
        <taxon>Sclerodermatineae</taxon>
        <taxon>Pisolithaceae</taxon>
        <taxon>Pisolithus</taxon>
    </lineage>
</organism>
<reference evidence="4" key="2">
    <citation type="submission" date="2015-01" db="EMBL/GenBank/DDBJ databases">
        <title>Evolutionary Origins and Diversification of the Mycorrhizal Mutualists.</title>
        <authorList>
            <consortium name="DOE Joint Genome Institute"/>
            <consortium name="Mycorrhizal Genomics Consortium"/>
            <person name="Kohler A."/>
            <person name="Kuo A."/>
            <person name="Nagy L.G."/>
            <person name="Floudas D."/>
            <person name="Copeland A."/>
            <person name="Barry K.W."/>
            <person name="Cichocki N."/>
            <person name="Veneault-Fourrey C."/>
            <person name="LaButti K."/>
            <person name="Lindquist E.A."/>
            <person name="Lipzen A."/>
            <person name="Lundell T."/>
            <person name="Morin E."/>
            <person name="Murat C."/>
            <person name="Riley R."/>
            <person name="Ohm R."/>
            <person name="Sun H."/>
            <person name="Tunlid A."/>
            <person name="Henrissat B."/>
            <person name="Grigoriev I.V."/>
            <person name="Hibbett D.S."/>
            <person name="Martin F."/>
        </authorList>
    </citation>
    <scope>NUCLEOTIDE SEQUENCE [LARGE SCALE GENOMIC DNA]</scope>
    <source>
        <strain evidence="4">Marx 270</strain>
    </source>
</reference>
<dbReference type="STRING" id="870435.A0A0C3P1G5"/>
<dbReference type="SUPFAM" id="SSF48179">
    <property type="entry name" value="6-phosphogluconate dehydrogenase C-terminal domain-like"/>
    <property type="match status" value="1"/>
</dbReference>
<dbReference type="OrthoDB" id="435038at2759"/>
<dbReference type="PANTHER" id="PTHR43580">
    <property type="entry name" value="OXIDOREDUCTASE GLYR1-RELATED"/>
    <property type="match status" value="1"/>
</dbReference>
<dbReference type="InterPro" id="IPR036291">
    <property type="entry name" value="NAD(P)-bd_dom_sf"/>
</dbReference>